<protein>
    <recommendedName>
        <fullName evidence="6">Zn(2)-C6 fungal-type domain-containing protein</fullName>
    </recommendedName>
</protein>
<gene>
    <name evidence="7" type="ORF">BDV26DRAFT_287124</name>
</gene>
<dbReference type="Pfam" id="PF00172">
    <property type="entry name" value="Zn_clus"/>
    <property type="match status" value="1"/>
</dbReference>
<dbReference type="PROSITE" id="PS50048">
    <property type="entry name" value="ZN2_CY6_FUNGAL_2"/>
    <property type="match status" value="1"/>
</dbReference>
<keyword evidence="1" id="KW-0805">Transcription regulation</keyword>
<evidence type="ECO:0000259" key="6">
    <source>
        <dbReference type="PROSITE" id="PS50048"/>
    </source>
</evidence>
<proteinExistence type="predicted"/>
<accession>A0A5N7BPG6</accession>
<dbReference type="SUPFAM" id="SSF57701">
    <property type="entry name" value="Zn2/Cys6 DNA-binding domain"/>
    <property type="match status" value="1"/>
</dbReference>
<dbReference type="InterPro" id="IPR053157">
    <property type="entry name" value="Sterol_Uptake_Regulator"/>
</dbReference>
<dbReference type="SMART" id="SM00066">
    <property type="entry name" value="GAL4"/>
    <property type="match status" value="1"/>
</dbReference>
<reference evidence="7 8" key="1">
    <citation type="submission" date="2019-04" db="EMBL/GenBank/DDBJ databases">
        <title>Friends and foes A comparative genomics studyof 23 Aspergillus species from section Flavi.</title>
        <authorList>
            <consortium name="DOE Joint Genome Institute"/>
            <person name="Kjaerbolling I."/>
            <person name="Vesth T."/>
            <person name="Frisvad J.C."/>
            <person name="Nybo J.L."/>
            <person name="Theobald S."/>
            <person name="Kildgaard S."/>
            <person name="Isbrandt T."/>
            <person name="Kuo A."/>
            <person name="Sato A."/>
            <person name="Lyhne E.K."/>
            <person name="Kogle M.E."/>
            <person name="Wiebenga A."/>
            <person name="Kun R.S."/>
            <person name="Lubbers R.J."/>
            <person name="Makela M.R."/>
            <person name="Barry K."/>
            <person name="Chovatia M."/>
            <person name="Clum A."/>
            <person name="Daum C."/>
            <person name="Haridas S."/>
            <person name="He G."/>
            <person name="LaButti K."/>
            <person name="Lipzen A."/>
            <person name="Mondo S."/>
            <person name="Riley R."/>
            <person name="Salamov A."/>
            <person name="Simmons B.A."/>
            <person name="Magnuson J.K."/>
            <person name="Henrissat B."/>
            <person name="Mortensen U.H."/>
            <person name="Larsen T.O."/>
            <person name="Devries R.P."/>
            <person name="Grigoriev I.V."/>
            <person name="Machida M."/>
            <person name="Baker S.E."/>
            <person name="Andersen M.R."/>
        </authorList>
    </citation>
    <scope>NUCLEOTIDE SEQUENCE [LARGE SCALE GENOMIC DNA]</scope>
    <source>
        <strain evidence="7 8">IBT 29228</strain>
    </source>
</reference>
<evidence type="ECO:0000313" key="7">
    <source>
        <dbReference type="EMBL" id="KAE8383702.1"/>
    </source>
</evidence>
<dbReference type="PANTHER" id="PTHR47784">
    <property type="entry name" value="STEROL UPTAKE CONTROL PROTEIN 2"/>
    <property type="match status" value="1"/>
</dbReference>
<evidence type="ECO:0000256" key="1">
    <source>
        <dbReference type="ARBA" id="ARBA00023015"/>
    </source>
</evidence>
<dbReference type="GO" id="GO:0001228">
    <property type="term" value="F:DNA-binding transcription activator activity, RNA polymerase II-specific"/>
    <property type="evidence" value="ECO:0007669"/>
    <property type="project" value="TreeGrafter"/>
</dbReference>
<dbReference type="GO" id="GO:0003677">
    <property type="term" value="F:DNA binding"/>
    <property type="evidence" value="ECO:0007669"/>
    <property type="project" value="UniProtKB-KW"/>
</dbReference>
<dbReference type="Pfam" id="PF11951">
    <property type="entry name" value="Fungal_trans_2"/>
    <property type="match status" value="1"/>
</dbReference>
<dbReference type="InterPro" id="IPR036864">
    <property type="entry name" value="Zn2-C6_fun-type_DNA-bd_sf"/>
</dbReference>
<dbReference type="GO" id="GO:0008270">
    <property type="term" value="F:zinc ion binding"/>
    <property type="evidence" value="ECO:0007669"/>
    <property type="project" value="InterPro"/>
</dbReference>
<organism evidence="7 8">
    <name type="scientific">Aspergillus bertholletiae</name>
    <dbReference type="NCBI Taxonomy" id="1226010"/>
    <lineage>
        <taxon>Eukaryota</taxon>
        <taxon>Fungi</taxon>
        <taxon>Dikarya</taxon>
        <taxon>Ascomycota</taxon>
        <taxon>Pezizomycotina</taxon>
        <taxon>Eurotiomycetes</taxon>
        <taxon>Eurotiomycetidae</taxon>
        <taxon>Eurotiales</taxon>
        <taxon>Aspergillaceae</taxon>
        <taxon>Aspergillus</taxon>
        <taxon>Aspergillus subgen. Circumdati</taxon>
    </lineage>
</organism>
<dbReference type="InterPro" id="IPR001138">
    <property type="entry name" value="Zn2Cys6_DnaBD"/>
</dbReference>
<name>A0A5N7BPG6_9EURO</name>
<dbReference type="Gene3D" id="4.10.240.10">
    <property type="entry name" value="Zn(2)-C6 fungal-type DNA-binding domain"/>
    <property type="match status" value="1"/>
</dbReference>
<dbReference type="InterPro" id="IPR021858">
    <property type="entry name" value="Fun_TF"/>
</dbReference>
<evidence type="ECO:0000256" key="4">
    <source>
        <dbReference type="ARBA" id="ARBA00023242"/>
    </source>
</evidence>
<feature type="region of interest" description="Disordered" evidence="5">
    <location>
        <begin position="98"/>
        <end position="120"/>
    </location>
</feature>
<feature type="domain" description="Zn(2)-C6 fungal-type" evidence="6">
    <location>
        <begin position="46"/>
        <end position="77"/>
    </location>
</feature>
<dbReference type="EMBL" id="ML736153">
    <property type="protein sequence ID" value="KAE8383702.1"/>
    <property type="molecule type" value="Genomic_DNA"/>
</dbReference>
<dbReference type="Proteomes" id="UP000326198">
    <property type="component" value="Unassembled WGS sequence"/>
</dbReference>
<dbReference type="OrthoDB" id="416217at2759"/>
<sequence length="456" mass="51102">MEYLFQLAPIRTNAPQQHSSSISESAPRVRIEQHRIKRPHTKSRYGCFNCKARRVKCQETQPHPCANCVGRNMSCVYPSQGALRRQYTGQLGGHYRRQLPSSSYDSSSSGTTTPPSSTESAIALSSQYRVPSHTFTADDLRSFHHFLIAAYPYLPFGSENLWKTSLPASAHECPHLMHAILCLGATHLSLITPDGSRYTTLAVTHRGQALRMLGNALAKGEDECSKAELDFMLATVYALTFQANYMVDGFVDFAIMVRGCGLITQRILNKHHGSDRFKLLTDDAITRDVAPQIPSTRCCSYTDPDSLHTSIATLHHIEPLLSSNIHRTAYAALLDTYTALHHSARHAFLAFTCFYDGWGRVGTREFMDFLHPRNHVSRLLFLHYVVASIMLRPVFETLRNPRRLVFPKDDLPLLQRGVCIYDCLPASLQGLVDWQFRFIAAEKAVLESSDGSSGIV</sequence>
<keyword evidence="8" id="KW-1185">Reference proteome</keyword>
<feature type="compositionally biased region" description="Low complexity" evidence="5">
    <location>
        <begin position="100"/>
        <end position="120"/>
    </location>
</feature>
<keyword evidence="4" id="KW-0539">Nucleus</keyword>
<dbReference type="CDD" id="cd00067">
    <property type="entry name" value="GAL4"/>
    <property type="match status" value="1"/>
</dbReference>
<keyword evidence="3" id="KW-0804">Transcription</keyword>
<evidence type="ECO:0000256" key="3">
    <source>
        <dbReference type="ARBA" id="ARBA00023163"/>
    </source>
</evidence>
<evidence type="ECO:0000256" key="5">
    <source>
        <dbReference type="SAM" id="MobiDB-lite"/>
    </source>
</evidence>
<evidence type="ECO:0000256" key="2">
    <source>
        <dbReference type="ARBA" id="ARBA00023125"/>
    </source>
</evidence>
<evidence type="ECO:0000313" key="8">
    <source>
        <dbReference type="Proteomes" id="UP000326198"/>
    </source>
</evidence>
<dbReference type="AlphaFoldDB" id="A0A5N7BPG6"/>
<keyword evidence="2" id="KW-0238">DNA-binding</keyword>
<dbReference type="PROSITE" id="PS00463">
    <property type="entry name" value="ZN2_CY6_FUNGAL_1"/>
    <property type="match status" value="1"/>
</dbReference>
<dbReference type="PANTHER" id="PTHR47784:SF7">
    <property type="entry name" value="ZN(II)2CYS6 TRANSCRIPTION FACTOR (EUROFUNG)"/>
    <property type="match status" value="1"/>
</dbReference>